<reference evidence="2" key="1">
    <citation type="submission" date="2022-06" db="EMBL/GenBank/DDBJ databases">
        <title>Aeoliella straminimaris, a novel planctomycete from sediments.</title>
        <authorList>
            <person name="Vitorino I.R."/>
            <person name="Lage O.M."/>
        </authorList>
    </citation>
    <scope>NUCLEOTIDE SEQUENCE</scope>
    <source>
        <strain evidence="2">ICT_H6.2</strain>
    </source>
</reference>
<dbReference type="AlphaFoldDB" id="A0A9X2FDS8"/>
<dbReference type="RefSeq" id="WP_252854470.1">
    <property type="nucleotide sequence ID" value="NZ_JAMXLR010000072.1"/>
</dbReference>
<feature type="chain" id="PRO_5040764442" evidence="1">
    <location>
        <begin position="22"/>
        <end position="370"/>
    </location>
</feature>
<evidence type="ECO:0000313" key="2">
    <source>
        <dbReference type="EMBL" id="MCO6046358.1"/>
    </source>
</evidence>
<proteinExistence type="predicted"/>
<accession>A0A9X2FDS8</accession>
<evidence type="ECO:0000313" key="3">
    <source>
        <dbReference type="Proteomes" id="UP001155241"/>
    </source>
</evidence>
<dbReference type="InterPro" id="IPR021365">
    <property type="entry name" value="DUF2891"/>
</dbReference>
<keyword evidence="3" id="KW-1185">Reference proteome</keyword>
<dbReference type="Proteomes" id="UP001155241">
    <property type="component" value="Unassembled WGS sequence"/>
</dbReference>
<feature type="signal peptide" evidence="1">
    <location>
        <begin position="1"/>
        <end position="21"/>
    </location>
</feature>
<sequence length="370" mass="42204">MRLVLYLAIICMVLMSTHCMANDIRPDVELTDEQVTRFARLALDGITKEYPNKPSNVMVGRESVQSPREMHPVFYGCFDWHSSVHGHWMLVRLAKEYPNASVVGEIRALLNSQFTAEKLQAEADYFEAKENRSFERTYGWAWTLRLAAELKQWNDADARRWAKNLAPLEDRIVELTQGYLPKLTYPIRTGVHPDTAFALGQMLDYSRIVNNEELESLIVSFAREKYQGDRDYPSRFEPSGEDFFSTAWNEADLMRRVLSRDDFADWLELFLPGLASADSDAANLLKPAQVSDVTDPKIVHLVGLNLSRGWTQQGVLSALPADDPRRVALQDSITAHTEEGMKYVFSGHYEGEHWLATFSVYLLTQVGCEQ</sequence>
<name>A0A9X2FDS8_9BACT</name>
<dbReference type="Pfam" id="PF11199">
    <property type="entry name" value="DUF2891"/>
    <property type="match status" value="1"/>
</dbReference>
<gene>
    <name evidence="2" type="ORF">NG895_20860</name>
</gene>
<protein>
    <submittedName>
        <fullName evidence="2">DUF2891 domain-containing protein</fullName>
    </submittedName>
</protein>
<keyword evidence="1" id="KW-0732">Signal</keyword>
<organism evidence="2 3">
    <name type="scientific">Aeoliella straminimaris</name>
    <dbReference type="NCBI Taxonomy" id="2954799"/>
    <lineage>
        <taxon>Bacteria</taxon>
        <taxon>Pseudomonadati</taxon>
        <taxon>Planctomycetota</taxon>
        <taxon>Planctomycetia</taxon>
        <taxon>Pirellulales</taxon>
        <taxon>Lacipirellulaceae</taxon>
        <taxon>Aeoliella</taxon>
    </lineage>
</organism>
<dbReference type="EMBL" id="JAMXLR010000072">
    <property type="protein sequence ID" value="MCO6046358.1"/>
    <property type="molecule type" value="Genomic_DNA"/>
</dbReference>
<comment type="caution">
    <text evidence="2">The sequence shown here is derived from an EMBL/GenBank/DDBJ whole genome shotgun (WGS) entry which is preliminary data.</text>
</comment>
<evidence type="ECO:0000256" key="1">
    <source>
        <dbReference type="SAM" id="SignalP"/>
    </source>
</evidence>